<proteinExistence type="predicted"/>
<dbReference type="EMBL" id="MFCP01000020">
    <property type="protein sequence ID" value="OGE28322.1"/>
    <property type="molecule type" value="Genomic_DNA"/>
</dbReference>
<dbReference type="Proteomes" id="UP000177555">
    <property type="component" value="Unassembled WGS sequence"/>
</dbReference>
<evidence type="ECO:0000313" key="2">
    <source>
        <dbReference type="EMBL" id="OGE28322.1"/>
    </source>
</evidence>
<reference evidence="2 3" key="1">
    <citation type="journal article" date="2016" name="Nat. Commun.">
        <title>Thousands of microbial genomes shed light on interconnected biogeochemical processes in an aquifer system.</title>
        <authorList>
            <person name="Anantharaman K."/>
            <person name="Brown C.T."/>
            <person name="Hug L.A."/>
            <person name="Sharon I."/>
            <person name="Castelle C.J."/>
            <person name="Probst A.J."/>
            <person name="Thomas B.C."/>
            <person name="Singh A."/>
            <person name="Wilkins M.J."/>
            <person name="Karaoz U."/>
            <person name="Brodie E.L."/>
            <person name="Williams K.H."/>
            <person name="Hubbard S.S."/>
            <person name="Banfield J.F."/>
        </authorList>
    </citation>
    <scope>NUCLEOTIDE SEQUENCE [LARGE SCALE GENOMIC DNA]</scope>
</reference>
<comment type="caution">
    <text evidence="2">The sequence shown here is derived from an EMBL/GenBank/DDBJ whole genome shotgun (WGS) entry which is preliminary data.</text>
</comment>
<evidence type="ECO:0000256" key="1">
    <source>
        <dbReference type="SAM" id="Phobius"/>
    </source>
</evidence>
<feature type="transmembrane region" description="Helical" evidence="1">
    <location>
        <begin position="72"/>
        <end position="94"/>
    </location>
</feature>
<dbReference type="Pfam" id="PF18895">
    <property type="entry name" value="T4SS_pilin"/>
    <property type="match status" value="1"/>
</dbReference>
<keyword evidence="1" id="KW-0472">Membrane</keyword>
<gene>
    <name evidence="2" type="ORF">A2867_04910</name>
</gene>
<sequence>MEKLALQLPGGNTIPPPTGLKPDFQDLASLITPLLNIIFYLALFLTFYYLIWGALSYIMAQGQKENLAKARARITWALIGLMVTLLAFFIAKFIGEVFTPKGGLPF</sequence>
<accession>A0A1F5JI93</accession>
<keyword evidence="1" id="KW-0812">Transmembrane</keyword>
<name>A0A1F5JI93_9BACT</name>
<feature type="transmembrane region" description="Helical" evidence="1">
    <location>
        <begin position="37"/>
        <end position="60"/>
    </location>
</feature>
<dbReference type="InterPro" id="IPR043993">
    <property type="entry name" value="T4SS_pilin"/>
</dbReference>
<evidence type="ECO:0000313" key="3">
    <source>
        <dbReference type="Proteomes" id="UP000177555"/>
    </source>
</evidence>
<protein>
    <submittedName>
        <fullName evidence="2">Uncharacterized protein</fullName>
    </submittedName>
</protein>
<dbReference type="AlphaFoldDB" id="A0A1F5JI93"/>
<keyword evidence="1" id="KW-1133">Transmembrane helix</keyword>
<organism evidence="2 3">
    <name type="scientific">Candidatus Daviesbacteria bacterium RIFCSPHIGHO2_01_FULL_40_11</name>
    <dbReference type="NCBI Taxonomy" id="1797762"/>
    <lineage>
        <taxon>Bacteria</taxon>
        <taxon>Candidatus Daviesiibacteriota</taxon>
    </lineage>
</organism>